<feature type="binding site" evidence="10 12">
    <location>
        <begin position="134"/>
        <end position="135"/>
    </location>
    <ligand>
        <name>L-glutamine</name>
        <dbReference type="ChEBI" id="CHEBI:58359"/>
    </ligand>
</feature>
<dbReference type="UniPathway" id="UPA00245"/>
<keyword evidence="3 10" id="KW-0663">Pyridoxal phosphate</keyword>
<dbReference type="Gene3D" id="3.40.50.880">
    <property type="match status" value="1"/>
</dbReference>
<evidence type="ECO:0000256" key="6">
    <source>
        <dbReference type="ARBA" id="ARBA00047992"/>
    </source>
</evidence>
<reference evidence="13 14" key="1">
    <citation type="journal article" date="2014" name="Int. J. Syst. Evol. Microbiol.">
        <title>Lysinibacillus halotolerans sp. nov., isolated from saline-alkaline soil.</title>
        <authorList>
            <person name="Kong D."/>
            <person name="Wang Y."/>
            <person name="Zhao B."/>
            <person name="Li Y."/>
            <person name="Song J."/>
            <person name="Zhai Y."/>
            <person name="Zhang C."/>
            <person name="Wang H."/>
            <person name="Chen X."/>
            <person name="Zhao B."/>
            <person name="Ruan Z."/>
        </authorList>
    </citation>
    <scope>NUCLEOTIDE SEQUENCE [LARGE SCALE GENOMIC DNA]</scope>
    <source>
        <strain evidence="13 14">MCCC 1A12703</strain>
    </source>
</reference>
<dbReference type="PIRSF" id="PIRSF005639">
    <property type="entry name" value="Glut_amidoT_SNO"/>
    <property type="match status" value="1"/>
</dbReference>
<dbReference type="Proteomes" id="UP000279909">
    <property type="component" value="Unassembled WGS sequence"/>
</dbReference>
<dbReference type="GO" id="GO:0042823">
    <property type="term" value="P:pyridoxal phosphate biosynthetic process"/>
    <property type="evidence" value="ECO:0007669"/>
    <property type="project" value="UniProtKB-UniRule"/>
</dbReference>
<dbReference type="GO" id="GO:0006543">
    <property type="term" value="P:L-glutamine catabolic process"/>
    <property type="evidence" value="ECO:0007669"/>
    <property type="project" value="UniProtKB-UniRule"/>
</dbReference>
<feature type="active site" description="Nucleophile" evidence="10 11">
    <location>
        <position position="79"/>
    </location>
</feature>
<evidence type="ECO:0000256" key="4">
    <source>
        <dbReference type="ARBA" id="ARBA00022962"/>
    </source>
</evidence>
<comment type="similarity">
    <text evidence="1 10">Belongs to the glutaminase PdxT/SNO family.</text>
</comment>
<evidence type="ECO:0000313" key="14">
    <source>
        <dbReference type="Proteomes" id="UP000279909"/>
    </source>
</evidence>
<comment type="pathway">
    <text evidence="10">Cofactor biosynthesis; pyridoxal 5'-phosphate biosynthesis.</text>
</comment>
<evidence type="ECO:0000313" key="13">
    <source>
        <dbReference type="EMBL" id="RNC96317.1"/>
    </source>
</evidence>
<dbReference type="FunFam" id="3.40.50.880:FF:000010">
    <property type="entry name" value="uncharacterized protein LOC100176842 isoform X2"/>
    <property type="match status" value="1"/>
</dbReference>
<evidence type="ECO:0000256" key="9">
    <source>
        <dbReference type="ARBA" id="ARBA00064749"/>
    </source>
</evidence>
<protein>
    <recommendedName>
        <fullName evidence="10">Pyridoxal 5'-phosphate synthase subunit PdxT</fullName>
        <ecNumber evidence="10">4.3.3.6</ecNumber>
    </recommendedName>
    <alternativeName>
        <fullName evidence="10">Pdx2</fullName>
    </alternativeName>
    <alternativeName>
        <fullName evidence="10">Pyridoxal 5'-phosphate synthase glutaminase subunit</fullName>
        <ecNumber evidence="10">3.5.1.2</ecNumber>
    </alternativeName>
</protein>
<accession>A0A3M8H1H6</accession>
<feature type="active site" description="Charge relay system" evidence="10 11">
    <location>
        <position position="170"/>
    </location>
</feature>
<dbReference type="GO" id="GO:1903600">
    <property type="term" value="C:glutaminase complex"/>
    <property type="evidence" value="ECO:0007669"/>
    <property type="project" value="TreeGrafter"/>
</dbReference>
<name>A0A3M8H1H6_9BACI</name>
<dbReference type="PROSITE" id="PS51273">
    <property type="entry name" value="GATASE_TYPE_1"/>
    <property type="match status" value="1"/>
</dbReference>
<dbReference type="GO" id="GO:0005829">
    <property type="term" value="C:cytosol"/>
    <property type="evidence" value="ECO:0007669"/>
    <property type="project" value="TreeGrafter"/>
</dbReference>
<dbReference type="HAMAP" id="MF_01615">
    <property type="entry name" value="PdxT"/>
    <property type="match status" value="1"/>
</dbReference>
<comment type="catalytic activity">
    <reaction evidence="7 10">
        <text>L-glutamine + H2O = L-glutamate + NH4(+)</text>
        <dbReference type="Rhea" id="RHEA:15889"/>
        <dbReference type="ChEBI" id="CHEBI:15377"/>
        <dbReference type="ChEBI" id="CHEBI:28938"/>
        <dbReference type="ChEBI" id="CHEBI:29985"/>
        <dbReference type="ChEBI" id="CHEBI:58359"/>
        <dbReference type="EC" id="3.5.1.2"/>
    </reaction>
</comment>
<dbReference type="Pfam" id="PF01174">
    <property type="entry name" value="SNO"/>
    <property type="match status" value="1"/>
</dbReference>
<dbReference type="InterPro" id="IPR021196">
    <property type="entry name" value="PdxT/SNO_CS"/>
</dbReference>
<feature type="binding site" evidence="10 12">
    <location>
        <begin position="47"/>
        <end position="49"/>
    </location>
    <ligand>
        <name>L-glutamine</name>
        <dbReference type="ChEBI" id="CHEBI:58359"/>
    </ligand>
</feature>
<comment type="catalytic activity">
    <reaction evidence="6 10">
        <text>aldehydo-D-ribose 5-phosphate + D-glyceraldehyde 3-phosphate + L-glutamine = pyridoxal 5'-phosphate + L-glutamate + phosphate + 3 H2O + H(+)</text>
        <dbReference type="Rhea" id="RHEA:31507"/>
        <dbReference type="ChEBI" id="CHEBI:15377"/>
        <dbReference type="ChEBI" id="CHEBI:15378"/>
        <dbReference type="ChEBI" id="CHEBI:29985"/>
        <dbReference type="ChEBI" id="CHEBI:43474"/>
        <dbReference type="ChEBI" id="CHEBI:58273"/>
        <dbReference type="ChEBI" id="CHEBI:58359"/>
        <dbReference type="ChEBI" id="CHEBI:59776"/>
        <dbReference type="ChEBI" id="CHEBI:597326"/>
        <dbReference type="EC" id="4.3.3.6"/>
    </reaction>
</comment>
<dbReference type="PROSITE" id="PS01236">
    <property type="entry name" value="PDXT_SNO_1"/>
    <property type="match status" value="1"/>
</dbReference>
<organism evidence="13 14">
    <name type="scientific">Lysinibacillus halotolerans</name>
    <dbReference type="NCBI Taxonomy" id="1368476"/>
    <lineage>
        <taxon>Bacteria</taxon>
        <taxon>Bacillati</taxon>
        <taxon>Bacillota</taxon>
        <taxon>Bacilli</taxon>
        <taxon>Bacillales</taxon>
        <taxon>Bacillaceae</taxon>
        <taxon>Lysinibacillus</taxon>
    </lineage>
</organism>
<dbReference type="PANTHER" id="PTHR31559:SF0">
    <property type="entry name" value="PYRIDOXAL 5'-PHOSPHATE SYNTHASE SUBUNIT SNO1-RELATED"/>
    <property type="match status" value="1"/>
</dbReference>
<dbReference type="GO" id="GO:0004359">
    <property type="term" value="F:glutaminase activity"/>
    <property type="evidence" value="ECO:0007669"/>
    <property type="project" value="UniProtKB-UniRule"/>
</dbReference>
<evidence type="ECO:0000256" key="7">
    <source>
        <dbReference type="ARBA" id="ARBA00049534"/>
    </source>
</evidence>
<evidence type="ECO:0000256" key="8">
    <source>
        <dbReference type="ARBA" id="ARBA00054599"/>
    </source>
</evidence>
<dbReference type="NCBIfam" id="TIGR03800">
    <property type="entry name" value="PLP_synth_Pdx2"/>
    <property type="match status" value="1"/>
</dbReference>
<dbReference type="EC" id="4.3.3.6" evidence="10"/>
<dbReference type="AlphaFoldDB" id="A0A3M8H1H6"/>
<proteinExistence type="inferred from homology"/>
<evidence type="ECO:0000256" key="2">
    <source>
        <dbReference type="ARBA" id="ARBA00022801"/>
    </source>
</evidence>
<evidence type="ECO:0000256" key="5">
    <source>
        <dbReference type="ARBA" id="ARBA00023239"/>
    </source>
</evidence>
<evidence type="ECO:0000256" key="3">
    <source>
        <dbReference type="ARBA" id="ARBA00022898"/>
    </source>
</evidence>
<dbReference type="PANTHER" id="PTHR31559">
    <property type="entry name" value="PYRIDOXAL 5'-PHOSPHATE SYNTHASE SUBUNIT SNO"/>
    <property type="match status" value="1"/>
</dbReference>
<gene>
    <name evidence="10 13" type="primary">pdxT</name>
    <name evidence="13" type="ORF">EC501_16790</name>
</gene>
<sequence length="201" mass="22480">MWRIGVLALQGAVREHIDQIEKLGCEPVLVKSVEDLKDLNGLILPGGESTTIRKLLDRYELLNPIRTLAQNGLPIFGTCAGLILLADEIVGYESPHLGLMDVVVERNSYGRQVDSFEVELSIKDIGEDIPAVFIRAPHIVSVGKEVEVLAKQDERIVLARDRHFLGCSFHPELTEDVRILKYFVEMIKQCHNTSLAKLNSI</sequence>
<keyword evidence="2 10" id="KW-0378">Hydrolase</keyword>
<comment type="caution">
    <text evidence="13">The sequence shown here is derived from an EMBL/GenBank/DDBJ whole genome shotgun (WGS) entry which is preliminary data.</text>
</comment>
<comment type="function">
    <text evidence="8 10">Catalyzes the hydrolysis of glutamine to glutamate and ammonia as part of the biosynthesis of pyridoxal 5'-phosphate. The resulting ammonia molecule is channeled to the active site of PdxS.</text>
</comment>
<comment type="subunit">
    <text evidence="9 10">In the presence of PdxS, forms a dodecamer of heterodimers. Only shows activity in the heterodimer.</text>
</comment>
<dbReference type="CDD" id="cd01749">
    <property type="entry name" value="GATase1_PB"/>
    <property type="match status" value="1"/>
</dbReference>
<dbReference type="InterPro" id="IPR029062">
    <property type="entry name" value="Class_I_gatase-like"/>
</dbReference>
<evidence type="ECO:0000256" key="11">
    <source>
        <dbReference type="PIRSR" id="PIRSR005639-1"/>
    </source>
</evidence>
<feature type="binding site" evidence="10 12">
    <location>
        <position position="106"/>
    </location>
    <ligand>
        <name>L-glutamine</name>
        <dbReference type="ChEBI" id="CHEBI:58359"/>
    </ligand>
</feature>
<dbReference type="OrthoDB" id="9810320at2"/>
<dbReference type="PROSITE" id="PS51130">
    <property type="entry name" value="PDXT_SNO_2"/>
    <property type="match status" value="1"/>
</dbReference>
<evidence type="ECO:0000256" key="1">
    <source>
        <dbReference type="ARBA" id="ARBA00008345"/>
    </source>
</evidence>
<dbReference type="SUPFAM" id="SSF52317">
    <property type="entry name" value="Class I glutamine amidotransferase-like"/>
    <property type="match status" value="1"/>
</dbReference>
<evidence type="ECO:0000256" key="12">
    <source>
        <dbReference type="PIRSR" id="PIRSR005639-2"/>
    </source>
</evidence>
<dbReference type="GO" id="GO:0036381">
    <property type="term" value="F:pyridoxal 5'-phosphate synthase (glutamine hydrolysing) activity"/>
    <property type="evidence" value="ECO:0007669"/>
    <property type="project" value="UniProtKB-UniRule"/>
</dbReference>
<dbReference type="RefSeq" id="WP_122973500.1">
    <property type="nucleotide sequence ID" value="NZ_RHLQ01000064.1"/>
</dbReference>
<keyword evidence="4 10" id="KW-0315">Glutamine amidotransferase</keyword>
<dbReference type="InterPro" id="IPR002161">
    <property type="entry name" value="PdxT/SNO"/>
</dbReference>
<dbReference type="EMBL" id="RHLQ01000064">
    <property type="protein sequence ID" value="RNC96317.1"/>
    <property type="molecule type" value="Genomic_DNA"/>
</dbReference>
<dbReference type="EC" id="3.5.1.2" evidence="10"/>
<evidence type="ECO:0000256" key="10">
    <source>
        <dbReference type="HAMAP-Rule" id="MF_01615"/>
    </source>
</evidence>
<keyword evidence="14" id="KW-1185">Reference proteome</keyword>
<dbReference type="GO" id="GO:0008614">
    <property type="term" value="P:pyridoxine metabolic process"/>
    <property type="evidence" value="ECO:0007669"/>
    <property type="project" value="TreeGrafter"/>
</dbReference>
<feature type="active site" description="Charge relay system" evidence="10 11">
    <location>
        <position position="172"/>
    </location>
</feature>
<keyword evidence="5 10" id="KW-0456">Lyase</keyword>